<dbReference type="PANTHER" id="PTHR43855:SF1">
    <property type="entry name" value="THIOSULFATE SULFURTRANSFERASE"/>
    <property type="match status" value="1"/>
</dbReference>
<dbReference type="InterPro" id="IPR036873">
    <property type="entry name" value="Rhodanese-like_dom_sf"/>
</dbReference>
<gene>
    <name evidence="6" type="ORF">KHM83_02595</name>
</gene>
<accession>A0ABS5PK73</accession>
<evidence type="ECO:0000256" key="2">
    <source>
        <dbReference type="ARBA" id="ARBA00022737"/>
    </source>
</evidence>
<keyword evidence="4" id="KW-0732">Signal</keyword>
<dbReference type="EMBL" id="JAHBCL010000003">
    <property type="protein sequence ID" value="MBS7525564.1"/>
    <property type="molecule type" value="Genomic_DNA"/>
</dbReference>
<evidence type="ECO:0000256" key="1">
    <source>
        <dbReference type="ARBA" id="ARBA00012245"/>
    </source>
</evidence>
<feature type="domain" description="Rhodanese" evidence="5">
    <location>
        <begin position="45"/>
        <end position="153"/>
    </location>
</feature>
<dbReference type="PANTHER" id="PTHR43855">
    <property type="entry name" value="THIOSULFATE SULFURTRANSFERASE"/>
    <property type="match status" value="1"/>
</dbReference>
<dbReference type="Proteomes" id="UP000746471">
    <property type="component" value="Unassembled WGS sequence"/>
</dbReference>
<feature type="signal peptide" evidence="4">
    <location>
        <begin position="1"/>
        <end position="23"/>
    </location>
</feature>
<reference evidence="6 7" key="1">
    <citation type="submission" date="2021-05" db="EMBL/GenBank/DDBJ databases">
        <title>Fusibacter ferrireducens sp. nov., an anaerobic, sulfur- and Fe-reducing bacterium isolated from the mangrove sediment.</title>
        <authorList>
            <person name="Qiu D."/>
        </authorList>
    </citation>
    <scope>NUCLEOTIDE SEQUENCE [LARGE SCALE GENOMIC DNA]</scope>
    <source>
        <strain evidence="6 7">DSM 12116</strain>
    </source>
</reference>
<evidence type="ECO:0000313" key="6">
    <source>
        <dbReference type="EMBL" id="MBS7525564.1"/>
    </source>
</evidence>
<dbReference type="EC" id="2.8.1.1" evidence="1"/>
<protein>
    <recommendedName>
        <fullName evidence="1">thiosulfate sulfurtransferase</fullName>
        <ecNumber evidence="1">2.8.1.1</ecNumber>
    </recommendedName>
</protein>
<dbReference type="RefSeq" id="WP_213235351.1">
    <property type="nucleotide sequence ID" value="NZ_JAHBCL010000003.1"/>
</dbReference>
<evidence type="ECO:0000259" key="5">
    <source>
        <dbReference type="PROSITE" id="PS50206"/>
    </source>
</evidence>
<dbReference type="InterPro" id="IPR001763">
    <property type="entry name" value="Rhodanese-like_dom"/>
</dbReference>
<sequence length="302" mass="32495">MTKRKSTVKLLTLLVFTALIVAACVNDTSYPGTMNVIEADQVLSQMEGAVVIDARGQEAYDKGHLEGAVSLSPAELVTDVPVPSTLAPKEQVEAVLGSKGIDQNTTLYVYDDNMGVSAARIWWTVKVYSPQQTVQIVNGGASALVNAGAPLSADATVLPETTYEAQEADTSIIATYEEVKALSEAPQDDVKILDVRSAAEYAAGYIPTAINYAHTKNLYSDGTFMSSRDLGLFYKDLGLSKDDEIILYCKSSFRAAQTYALLDEAGYSNLKIYDGAWLEWEQQGAPATPVEQAVPVTQQEGS</sequence>
<dbReference type="CDD" id="cd01449">
    <property type="entry name" value="TST_Repeat_2"/>
    <property type="match status" value="1"/>
</dbReference>
<dbReference type="InterPro" id="IPR051126">
    <property type="entry name" value="Thiosulfate_sulfurtransferase"/>
</dbReference>
<dbReference type="Gene3D" id="3.40.250.10">
    <property type="entry name" value="Rhodanese-like domain"/>
    <property type="match status" value="2"/>
</dbReference>
<keyword evidence="7" id="KW-1185">Reference proteome</keyword>
<comment type="caution">
    <text evidence="6">The sequence shown here is derived from an EMBL/GenBank/DDBJ whole genome shotgun (WGS) entry which is preliminary data.</text>
</comment>
<organism evidence="6 7">
    <name type="scientific">Fusibacter paucivorans</name>
    <dbReference type="NCBI Taxonomy" id="76009"/>
    <lineage>
        <taxon>Bacteria</taxon>
        <taxon>Bacillati</taxon>
        <taxon>Bacillota</taxon>
        <taxon>Clostridia</taxon>
        <taxon>Eubacteriales</taxon>
        <taxon>Eubacteriales Family XII. Incertae Sedis</taxon>
        <taxon>Fusibacter</taxon>
    </lineage>
</organism>
<feature type="domain" description="Rhodanese" evidence="5">
    <location>
        <begin position="186"/>
        <end position="289"/>
    </location>
</feature>
<evidence type="ECO:0000313" key="7">
    <source>
        <dbReference type="Proteomes" id="UP000746471"/>
    </source>
</evidence>
<name>A0ABS5PK73_9FIRM</name>
<dbReference type="SMART" id="SM00450">
    <property type="entry name" value="RHOD"/>
    <property type="match status" value="2"/>
</dbReference>
<keyword evidence="2" id="KW-0677">Repeat</keyword>
<feature type="chain" id="PRO_5046544183" description="thiosulfate sulfurtransferase" evidence="4">
    <location>
        <begin position="24"/>
        <end position="302"/>
    </location>
</feature>
<evidence type="ECO:0000256" key="3">
    <source>
        <dbReference type="ARBA" id="ARBA00047549"/>
    </source>
</evidence>
<dbReference type="SUPFAM" id="SSF52821">
    <property type="entry name" value="Rhodanese/Cell cycle control phosphatase"/>
    <property type="match status" value="2"/>
</dbReference>
<proteinExistence type="predicted"/>
<dbReference type="Pfam" id="PF00581">
    <property type="entry name" value="Rhodanese"/>
    <property type="match status" value="2"/>
</dbReference>
<dbReference type="PROSITE" id="PS51257">
    <property type="entry name" value="PROKAR_LIPOPROTEIN"/>
    <property type="match status" value="1"/>
</dbReference>
<evidence type="ECO:0000256" key="4">
    <source>
        <dbReference type="SAM" id="SignalP"/>
    </source>
</evidence>
<comment type="catalytic activity">
    <reaction evidence="3">
        <text>thiosulfate + hydrogen cyanide = thiocyanate + sulfite + 2 H(+)</text>
        <dbReference type="Rhea" id="RHEA:16881"/>
        <dbReference type="ChEBI" id="CHEBI:15378"/>
        <dbReference type="ChEBI" id="CHEBI:17359"/>
        <dbReference type="ChEBI" id="CHEBI:18022"/>
        <dbReference type="ChEBI" id="CHEBI:18407"/>
        <dbReference type="ChEBI" id="CHEBI:33542"/>
        <dbReference type="EC" id="2.8.1.1"/>
    </reaction>
</comment>
<dbReference type="PROSITE" id="PS50206">
    <property type="entry name" value="RHODANESE_3"/>
    <property type="match status" value="2"/>
</dbReference>